<keyword evidence="2" id="KW-1185">Reference proteome</keyword>
<comment type="caution">
    <text evidence="1">The sequence shown here is derived from an EMBL/GenBank/DDBJ whole genome shotgun (WGS) entry which is preliminary data.</text>
</comment>
<dbReference type="Proteomes" id="UP000887116">
    <property type="component" value="Unassembled WGS sequence"/>
</dbReference>
<evidence type="ECO:0000313" key="2">
    <source>
        <dbReference type="Proteomes" id="UP000887116"/>
    </source>
</evidence>
<gene>
    <name evidence="1" type="primary">B7P43_G05833</name>
    <name evidence="1" type="ORF">TNCT_664921</name>
</gene>
<name>A0A8X6H6B4_TRICU</name>
<sequence length="86" mass="9752">MLPVYGKKCLSRKAVYSWVKKILHCRSKIVDEDGCSSPVLIAIKSTKQQVEELIPAYRRVIINSIAMTIGCSHGLVYSIMHDRLNF</sequence>
<organism evidence="1 2">
    <name type="scientific">Trichonephila clavata</name>
    <name type="common">Joro spider</name>
    <name type="synonym">Nephila clavata</name>
    <dbReference type="NCBI Taxonomy" id="2740835"/>
    <lineage>
        <taxon>Eukaryota</taxon>
        <taxon>Metazoa</taxon>
        <taxon>Ecdysozoa</taxon>
        <taxon>Arthropoda</taxon>
        <taxon>Chelicerata</taxon>
        <taxon>Arachnida</taxon>
        <taxon>Araneae</taxon>
        <taxon>Araneomorphae</taxon>
        <taxon>Entelegynae</taxon>
        <taxon>Araneoidea</taxon>
        <taxon>Nephilidae</taxon>
        <taxon>Trichonephila</taxon>
    </lineage>
</organism>
<accession>A0A8X6H6B4</accession>
<dbReference type="AlphaFoldDB" id="A0A8X6H6B4"/>
<dbReference type="EMBL" id="BMAO01007581">
    <property type="protein sequence ID" value="GFR16848.1"/>
    <property type="molecule type" value="Genomic_DNA"/>
</dbReference>
<protein>
    <submittedName>
        <fullName evidence="1">Uncharacterized protein</fullName>
    </submittedName>
</protein>
<proteinExistence type="predicted"/>
<reference evidence="1" key="1">
    <citation type="submission" date="2020-07" db="EMBL/GenBank/DDBJ databases">
        <title>Multicomponent nature underlies the extraordinary mechanical properties of spider dragline silk.</title>
        <authorList>
            <person name="Kono N."/>
            <person name="Nakamura H."/>
            <person name="Mori M."/>
            <person name="Yoshida Y."/>
            <person name="Ohtoshi R."/>
            <person name="Malay A.D."/>
            <person name="Moran D.A.P."/>
            <person name="Tomita M."/>
            <person name="Numata K."/>
            <person name="Arakawa K."/>
        </authorList>
    </citation>
    <scope>NUCLEOTIDE SEQUENCE</scope>
</reference>
<dbReference type="OrthoDB" id="10017160at2759"/>
<evidence type="ECO:0000313" key="1">
    <source>
        <dbReference type="EMBL" id="GFR16848.1"/>
    </source>
</evidence>